<dbReference type="RefSeq" id="WP_256604170.1">
    <property type="nucleotide sequence ID" value="NZ_JANIBJ010000048.1"/>
</dbReference>
<dbReference type="InterPro" id="IPR018739">
    <property type="entry name" value="DUF2281"/>
</dbReference>
<keyword evidence="3" id="KW-1185">Reference proteome</keyword>
<proteinExistence type="predicted"/>
<gene>
    <name evidence="2" type="ORF">NP590_18530</name>
</gene>
<evidence type="ECO:0000313" key="3">
    <source>
        <dbReference type="Proteomes" id="UP001524499"/>
    </source>
</evidence>
<sequence>MTLAEQIYQTVKPLPEAVAQEILDFALFLRQREENSEWQNLMLAQSSALADWNNEENEVWNDVPAL</sequence>
<name>A0ABT1TLM0_9GAMM</name>
<protein>
    <submittedName>
        <fullName evidence="2">DUF2281 domain-containing protein</fullName>
    </submittedName>
</protein>
<comment type="caution">
    <text evidence="2">The sequence shown here is derived from an EMBL/GenBank/DDBJ whole genome shotgun (WGS) entry which is preliminary data.</text>
</comment>
<feature type="domain" description="DUF2281" evidence="1">
    <location>
        <begin position="6"/>
        <end position="40"/>
    </location>
</feature>
<organism evidence="2 3">
    <name type="scientific">Methylomonas subterranea</name>
    <dbReference type="NCBI Taxonomy" id="2952225"/>
    <lineage>
        <taxon>Bacteria</taxon>
        <taxon>Pseudomonadati</taxon>
        <taxon>Pseudomonadota</taxon>
        <taxon>Gammaproteobacteria</taxon>
        <taxon>Methylococcales</taxon>
        <taxon>Methylococcaceae</taxon>
        <taxon>Methylomonas</taxon>
    </lineage>
</organism>
<accession>A0ABT1TLM0</accession>
<dbReference type="EMBL" id="JANIBJ010000048">
    <property type="protein sequence ID" value="MCQ8106111.1"/>
    <property type="molecule type" value="Genomic_DNA"/>
</dbReference>
<evidence type="ECO:0000259" key="1">
    <source>
        <dbReference type="Pfam" id="PF10047"/>
    </source>
</evidence>
<reference evidence="2 3" key="1">
    <citation type="submission" date="2022-07" db="EMBL/GenBank/DDBJ databases">
        <title>Methylomonas rivi sp. nov., Methylomonas rosea sp. nov., Methylomonas aureus sp. nov. and Methylomonas subterranea sp. nov., four novel methanotrophs isolated from a freshwater creek and the deep terrestrial subsurface.</title>
        <authorList>
            <person name="Abin C."/>
            <person name="Sankaranarayanan K."/>
            <person name="Garner C."/>
            <person name="Sindelar R."/>
            <person name="Kotary K."/>
            <person name="Garner R."/>
            <person name="Barclay S."/>
            <person name="Lawson P."/>
            <person name="Krumholz L."/>
        </authorList>
    </citation>
    <scope>NUCLEOTIDE SEQUENCE [LARGE SCALE GENOMIC DNA]</scope>
    <source>
        <strain evidence="2 3">SURF-2</strain>
    </source>
</reference>
<dbReference type="Pfam" id="PF10047">
    <property type="entry name" value="DUF2281"/>
    <property type="match status" value="1"/>
</dbReference>
<dbReference type="Proteomes" id="UP001524499">
    <property type="component" value="Unassembled WGS sequence"/>
</dbReference>
<evidence type="ECO:0000313" key="2">
    <source>
        <dbReference type="EMBL" id="MCQ8106111.1"/>
    </source>
</evidence>